<dbReference type="GeneID" id="17265900"/>
<accession>A0A0D3JA27</accession>
<dbReference type="HOGENOM" id="CLU_397134_0_0_1"/>
<dbReference type="PaxDb" id="2903-EOD20362"/>
<evidence type="ECO:0000313" key="2">
    <source>
        <dbReference type="EnsemblProtists" id="EOD20362"/>
    </source>
</evidence>
<keyword evidence="3" id="KW-1185">Reference proteome</keyword>
<dbReference type="RefSeq" id="XP_005772791.1">
    <property type="nucleotide sequence ID" value="XM_005772734.1"/>
</dbReference>
<protein>
    <recommendedName>
        <fullName evidence="4">RRM domain-containing protein</fullName>
    </recommendedName>
</protein>
<dbReference type="KEGG" id="ehx:EMIHUDRAFT_242097"/>
<evidence type="ECO:0008006" key="4">
    <source>
        <dbReference type="Google" id="ProtNLM"/>
    </source>
</evidence>
<reference evidence="3" key="1">
    <citation type="journal article" date="2013" name="Nature">
        <title>Pan genome of the phytoplankton Emiliania underpins its global distribution.</title>
        <authorList>
            <person name="Read B.A."/>
            <person name="Kegel J."/>
            <person name="Klute M.J."/>
            <person name="Kuo A."/>
            <person name="Lefebvre S.C."/>
            <person name="Maumus F."/>
            <person name="Mayer C."/>
            <person name="Miller J."/>
            <person name="Monier A."/>
            <person name="Salamov A."/>
            <person name="Young J."/>
            <person name="Aguilar M."/>
            <person name="Claverie J.M."/>
            <person name="Frickenhaus S."/>
            <person name="Gonzalez K."/>
            <person name="Herman E.K."/>
            <person name="Lin Y.C."/>
            <person name="Napier J."/>
            <person name="Ogata H."/>
            <person name="Sarno A.F."/>
            <person name="Shmutz J."/>
            <person name="Schroeder D."/>
            <person name="de Vargas C."/>
            <person name="Verret F."/>
            <person name="von Dassow P."/>
            <person name="Valentin K."/>
            <person name="Van de Peer Y."/>
            <person name="Wheeler G."/>
            <person name="Dacks J.B."/>
            <person name="Delwiche C.F."/>
            <person name="Dyhrman S.T."/>
            <person name="Glockner G."/>
            <person name="John U."/>
            <person name="Richards T."/>
            <person name="Worden A.Z."/>
            <person name="Zhang X."/>
            <person name="Grigoriev I.V."/>
            <person name="Allen A.E."/>
            <person name="Bidle K."/>
            <person name="Borodovsky M."/>
            <person name="Bowler C."/>
            <person name="Brownlee C."/>
            <person name="Cock J.M."/>
            <person name="Elias M."/>
            <person name="Gladyshev V.N."/>
            <person name="Groth M."/>
            <person name="Guda C."/>
            <person name="Hadaegh A."/>
            <person name="Iglesias-Rodriguez M.D."/>
            <person name="Jenkins J."/>
            <person name="Jones B.M."/>
            <person name="Lawson T."/>
            <person name="Leese F."/>
            <person name="Lindquist E."/>
            <person name="Lobanov A."/>
            <person name="Lomsadze A."/>
            <person name="Malik S.B."/>
            <person name="Marsh M.E."/>
            <person name="Mackinder L."/>
            <person name="Mock T."/>
            <person name="Mueller-Roeber B."/>
            <person name="Pagarete A."/>
            <person name="Parker M."/>
            <person name="Probert I."/>
            <person name="Quesneville H."/>
            <person name="Raines C."/>
            <person name="Rensing S.A."/>
            <person name="Riano-Pachon D.M."/>
            <person name="Richier S."/>
            <person name="Rokitta S."/>
            <person name="Shiraiwa Y."/>
            <person name="Soanes D.M."/>
            <person name="van der Giezen M."/>
            <person name="Wahlund T.M."/>
            <person name="Williams B."/>
            <person name="Wilson W."/>
            <person name="Wolfe G."/>
            <person name="Wurch L.L."/>
        </authorList>
    </citation>
    <scope>NUCLEOTIDE SEQUENCE</scope>
</reference>
<dbReference type="AlphaFoldDB" id="A0A0D3JA27"/>
<dbReference type="Proteomes" id="UP000013827">
    <property type="component" value="Unassembled WGS sequence"/>
</dbReference>
<proteinExistence type="predicted"/>
<sequence>MSAKPAQAKASAAILRREALALSEAVVTARQQAAHALRQPDPAYRGLAVKWRAVLVAVGERLQRGLAKYHVTAAVLEWRVRTIALLTRKAQGAQAQGLHDSICSCRCAARLFDDAERAGNAAGSVVEAVCNASYALIEPCYELYAAVQFAMKTFSNYKAYEPDPEAPEGWLIPQNVPADGPNPKLYWHDVPADVAHERIVDDPSVWLLFDSSGKLDTAARFYATLVSLPEHPSPLDVLRAFGGRLRQARRALGVEPSHLLQQEPIASRIDAEVYACIEEADFLLPGGRGCLSALANGLRPCYRLLQEAIHRLLKAKAFDENGEAVYHLAGADDQLVSERDPRNYRLIERTPERASDCDHLLLHGDSLLNHAADAASAALRPVLVEAEEAQALQDALESAEADVSRLCPEASFASAPTVADTGSGAAAGEAERAIAEAARAVAASFLRARGGSLLLSCLCTELDRMIPAWRNAGSQGSAKAKDRIEACSRGLFEVVTVGSTCTVRMVAKPSAAAAPGSSESHKRQKRLDGSAVSTSFISPGQMAAAAAWDPMRTMSLHPIHQAELAGVAQLRTAYNRYGVVRQLEFVTPHRGGRLALIEFTTVEAVSAVPCVLTVGEARLQASPLPPGAMELSALGPLLSSAVREQVSLAGGLKNMLREWVREGSRIFQLVKTVEDANGRLLARAIDGVRLRRRK</sequence>
<name>A0A0D3JA27_EMIH1</name>
<evidence type="ECO:0000256" key="1">
    <source>
        <dbReference type="SAM" id="MobiDB-lite"/>
    </source>
</evidence>
<reference evidence="2" key="2">
    <citation type="submission" date="2024-10" db="UniProtKB">
        <authorList>
            <consortium name="EnsemblProtists"/>
        </authorList>
    </citation>
    <scope>IDENTIFICATION</scope>
</reference>
<dbReference type="EnsemblProtists" id="EOD20362">
    <property type="protein sequence ID" value="EOD20362"/>
    <property type="gene ID" value="EMIHUDRAFT_242097"/>
</dbReference>
<feature type="region of interest" description="Disordered" evidence="1">
    <location>
        <begin position="512"/>
        <end position="531"/>
    </location>
</feature>
<evidence type="ECO:0000313" key="3">
    <source>
        <dbReference type="Proteomes" id="UP000013827"/>
    </source>
</evidence>
<organism evidence="2 3">
    <name type="scientific">Emiliania huxleyi (strain CCMP1516)</name>
    <dbReference type="NCBI Taxonomy" id="280463"/>
    <lineage>
        <taxon>Eukaryota</taxon>
        <taxon>Haptista</taxon>
        <taxon>Haptophyta</taxon>
        <taxon>Prymnesiophyceae</taxon>
        <taxon>Isochrysidales</taxon>
        <taxon>Noelaerhabdaceae</taxon>
        <taxon>Emiliania</taxon>
    </lineage>
</organism>